<organism evidence="3">
    <name type="scientific">Streptococcus pneumoniae</name>
    <dbReference type="NCBI Taxonomy" id="1313"/>
    <lineage>
        <taxon>Bacteria</taxon>
        <taxon>Bacillati</taxon>
        <taxon>Bacillota</taxon>
        <taxon>Bacilli</taxon>
        <taxon>Lactobacillales</taxon>
        <taxon>Streptococcaceae</taxon>
        <taxon>Streptococcus</taxon>
    </lineage>
</organism>
<dbReference type="InterPro" id="IPR004291">
    <property type="entry name" value="Transposase_IS66_central"/>
</dbReference>
<evidence type="ECO:0000313" key="2">
    <source>
        <dbReference type="EMBL" id="VNP40216.1"/>
    </source>
</evidence>
<name>A0A4L8K312_STREE</name>
<dbReference type="EMBL" id="CAATGQ010000003">
    <property type="protein sequence ID" value="VNP65159.1"/>
    <property type="molecule type" value="Genomic_DNA"/>
</dbReference>
<evidence type="ECO:0000313" key="4">
    <source>
        <dbReference type="EMBL" id="VNP65159.1"/>
    </source>
</evidence>
<reference evidence="3" key="1">
    <citation type="submission" date="2019-04" db="EMBL/GenBank/DDBJ databases">
        <authorList>
            <consortium name="Pathogen Informatics"/>
        </authorList>
    </citation>
    <scope>NUCLEOTIDE SEQUENCE</scope>
    <source>
        <strain evidence="3">GPSC53</strain>
    </source>
</reference>
<dbReference type="PANTHER" id="PTHR33678:SF1">
    <property type="entry name" value="BLL1576 PROTEIN"/>
    <property type="match status" value="1"/>
</dbReference>
<accession>A0A4L8K312</accession>
<dbReference type="EMBL" id="CAATGP010000001">
    <property type="protein sequence ID" value="VNP56908.1"/>
    <property type="molecule type" value="Genomic_DNA"/>
</dbReference>
<dbReference type="EMBL" id="CAATGH010000004">
    <property type="protein sequence ID" value="VNP40216.1"/>
    <property type="molecule type" value="Genomic_DNA"/>
</dbReference>
<sequence>MVNCEQLEAYRQLEEAALVGCWAHVRRKFFEATPKQADKSSLGAKGLAYCDQLFSLERDWEALPADERLQKRQEHLQPLLEDFFAWCRRQSVLSGSKLGRAIEYSLKYEETFKTILKDGHLVLSNNLAERAIKSLVMGRKNWLFSQSFEGAKARAIIMSLLETAKRHQLNSEKYLSYLLECLPNEETLVNKEVLEAYLPWTKVVQVQEKCK</sequence>
<dbReference type="PANTHER" id="PTHR33678">
    <property type="entry name" value="BLL1576 PROTEIN"/>
    <property type="match status" value="1"/>
</dbReference>
<proteinExistence type="predicted"/>
<dbReference type="InterPro" id="IPR052344">
    <property type="entry name" value="Transposase-related"/>
</dbReference>
<evidence type="ECO:0000259" key="1">
    <source>
        <dbReference type="Pfam" id="PF03050"/>
    </source>
</evidence>
<protein>
    <submittedName>
        <fullName evidence="3">Transposase, ISSmi4</fullName>
    </submittedName>
</protein>
<dbReference type="AlphaFoldDB" id="A0A4L8K312"/>
<gene>
    <name evidence="3" type="ORF">SAMEA2341554_00081</name>
    <name evidence="2" type="ORF">SAMEA2341604_00595</name>
    <name evidence="4" type="ORF">SAMEA3381411_00917</name>
</gene>
<feature type="domain" description="Transposase IS66 central" evidence="1">
    <location>
        <begin position="4"/>
        <end position="152"/>
    </location>
</feature>
<dbReference type="Pfam" id="PF03050">
    <property type="entry name" value="DDE_Tnp_IS66"/>
    <property type="match status" value="1"/>
</dbReference>
<evidence type="ECO:0000313" key="3">
    <source>
        <dbReference type="EMBL" id="VNP56908.1"/>
    </source>
</evidence>